<dbReference type="SUPFAM" id="SSF53335">
    <property type="entry name" value="S-adenosyl-L-methionine-dependent methyltransferases"/>
    <property type="match status" value="1"/>
</dbReference>
<gene>
    <name evidence="2" type="ORF">ISU10_04360</name>
</gene>
<dbReference type="SUPFAM" id="SSF109854">
    <property type="entry name" value="DinB/YfiT-like putative metalloenzymes"/>
    <property type="match status" value="1"/>
</dbReference>
<comment type="caution">
    <text evidence="2">The sequence shown here is derived from an EMBL/GenBank/DDBJ whole genome shotgun (WGS) entry which is preliminary data.</text>
</comment>
<feature type="domain" description="DinB-like" evidence="1">
    <location>
        <begin position="42"/>
        <end position="171"/>
    </location>
</feature>
<dbReference type="EMBL" id="JADKPO010000004">
    <property type="protein sequence ID" value="MBF4766995.1"/>
    <property type="molecule type" value="Genomic_DNA"/>
</dbReference>
<evidence type="ECO:0000259" key="1">
    <source>
        <dbReference type="Pfam" id="PF12867"/>
    </source>
</evidence>
<reference evidence="2" key="1">
    <citation type="submission" date="2020-11" db="EMBL/GenBank/DDBJ databases">
        <title>Nocardioides cynanchi sp. nov., isolated from soil of rhizosphere of Cynanchum wilfordii.</title>
        <authorList>
            <person name="Lee J.-S."/>
            <person name="Suh M.K."/>
            <person name="Kim J.-S."/>
        </authorList>
    </citation>
    <scope>NUCLEOTIDE SEQUENCE</scope>
    <source>
        <strain evidence="2">KCTC 19276</strain>
    </source>
</reference>
<accession>A0A930YNS9</accession>
<dbReference type="Pfam" id="PF12867">
    <property type="entry name" value="DinB_2"/>
    <property type="match status" value="1"/>
</dbReference>
<name>A0A930YNS9_9ACTN</name>
<evidence type="ECO:0000313" key="3">
    <source>
        <dbReference type="Proteomes" id="UP000660668"/>
    </source>
</evidence>
<dbReference type="GO" id="GO:0008168">
    <property type="term" value="F:methyltransferase activity"/>
    <property type="evidence" value="ECO:0007669"/>
    <property type="project" value="UniProtKB-KW"/>
</dbReference>
<dbReference type="PANTHER" id="PTHR43861">
    <property type="entry name" value="TRANS-ACONITATE 2-METHYLTRANSFERASE-RELATED"/>
    <property type="match status" value="1"/>
</dbReference>
<sequence length="385" mass="42529">MTTAGQVPPDTKDWTWVLERPCEECGLEAGSIYPGDLPHLLRANAQVWLALMGDPEVAVRPEPHVWSPLEYACHVHDVHQLFHERVTAMLTEQRPHFANWDQDVTAVQKRYADQVPAIVGPTLVASAYAVGDVYAAVSGDTWDRPGVRSDGAVFTVATIGRYHYHDVYHHLHDVAALAERVTVGAYDSYAEDYAEGTSQMPEVVAGNIARFVASVAPGGRVLEIGSGPGRDALALEQIGLSVRRTDVSPGFVRQLRSAGYVAEELDPLRDELTDPLRDGAPYDGVWANASLLHVRRESLPIVLRRLAAATRTGGTLHMTLKEGDGEQWSVHGHVGAPRFFTYWRESPLREVLRDAGWDVNEVRHGESQPIDRPSQSWLAVFATKR</sequence>
<dbReference type="InterPro" id="IPR034660">
    <property type="entry name" value="DinB/YfiT-like"/>
</dbReference>
<dbReference type="Gene3D" id="3.40.50.150">
    <property type="entry name" value="Vaccinia Virus protein VP39"/>
    <property type="match status" value="1"/>
</dbReference>
<dbReference type="CDD" id="cd02440">
    <property type="entry name" value="AdoMet_MTases"/>
    <property type="match status" value="1"/>
</dbReference>
<dbReference type="InterPro" id="IPR024775">
    <property type="entry name" value="DinB-like"/>
</dbReference>
<dbReference type="Pfam" id="PF13489">
    <property type="entry name" value="Methyltransf_23"/>
    <property type="match status" value="1"/>
</dbReference>
<keyword evidence="2" id="KW-0808">Transferase</keyword>
<keyword evidence="3" id="KW-1185">Reference proteome</keyword>
<organism evidence="2 3">
    <name type="scientific">Nocardioides agariphilus</name>
    <dbReference type="NCBI Taxonomy" id="433664"/>
    <lineage>
        <taxon>Bacteria</taxon>
        <taxon>Bacillati</taxon>
        <taxon>Actinomycetota</taxon>
        <taxon>Actinomycetes</taxon>
        <taxon>Propionibacteriales</taxon>
        <taxon>Nocardioidaceae</taxon>
        <taxon>Nocardioides</taxon>
    </lineage>
</organism>
<dbReference type="AlphaFoldDB" id="A0A930YNS9"/>
<dbReference type="GO" id="GO:0032259">
    <property type="term" value="P:methylation"/>
    <property type="evidence" value="ECO:0007669"/>
    <property type="project" value="UniProtKB-KW"/>
</dbReference>
<dbReference type="RefSeq" id="WP_194695150.1">
    <property type="nucleotide sequence ID" value="NZ_JADKPO010000004.1"/>
</dbReference>
<dbReference type="Proteomes" id="UP000660668">
    <property type="component" value="Unassembled WGS sequence"/>
</dbReference>
<proteinExistence type="predicted"/>
<protein>
    <submittedName>
        <fullName evidence="2">Methyltransferase domain-containing protein</fullName>
    </submittedName>
</protein>
<dbReference type="InterPro" id="IPR029063">
    <property type="entry name" value="SAM-dependent_MTases_sf"/>
</dbReference>
<dbReference type="Gene3D" id="1.20.120.450">
    <property type="entry name" value="dinb family like domain"/>
    <property type="match status" value="1"/>
</dbReference>
<dbReference type="PANTHER" id="PTHR43861:SF1">
    <property type="entry name" value="TRANS-ACONITATE 2-METHYLTRANSFERASE"/>
    <property type="match status" value="1"/>
</dbReference>
<keyword evidence="2" id="KW-0489">Methyltransferase</keyword>
<evidence type="ECO:0000313" key="2">
    <source>
        <dbReference type="EMBL" id="MBF4766995.1"/>
    </source>
</evidence>